<feature type="region of interest" description="Disordered" evidence="1">
    <location>
        <begin position="1"/>
        <end position="33"/>
    </location>
</feature>
<feature type="region of interest" description="Disordered" evidence="1">
    <location>
        <begin position="82"/>
        <end position="105"/>
    </location>
</feature>
<evidence type="ECO:0008006" key="4">
    <source>
        <dbReference type="Google" id="ProtNLM"/>
    </source>
</evidence>
<accession>A0ABW7UGB8</accession>
<comment type="caution">
    <text evidence="2">The sequence shown here is derived from an EMBL/GenBank/DDBJ whole genome shotgun (WGS) entry which is preliminary data.</text>
</comment>
<dbReference type="RefSeq" id="WP_398711071.1">
    <property type="nucleotide sequence ID" value="NZ_JBIRUI010000012.1"/>
</dbReference>
<evidence type="ECO:0000256" key="1">
    <source>
        <dbReference type="SAM" id="MobiDB-lite"/>
    </source>
</evidence>
<name>A0ABW7UGB8_9ACTN</name>
<dbReference type="Proteomes" id="UP001611339">
    <property type="component" value="Unassembled WGS sequence"/>
</dbReference>
<evidence type="ECO:0000313" key="3">
    <source>
        <dbReference type="Proteomes" id="UP001611339"/>
    </source>
</evidence>
<evidence type="ECO:0000313" key="2">
    <source>
        <dbReference type="EMBL" id="MFI1716831.1"/>
    </source>
</evidence>
<reference evidence="2 3" key="1">
    <citation type="submission" date="2024-10" db="EMBL/GenBank/DDBJ databases">
        <title>The Natural Products Discovery Center: Release of the First 8490 Sequenced Strains for Exploring Actinobacteria Biosynthetic Diversity.</title>
        <authorList>
            <person name="Kalkreuter E."/>
            <person name="Kautsar S.A."/>
            <person name="Yang D."/>
            <person name="Bader C.D."/>
            <person name="Teijaro C.N."/>
            <person name="Fluegel L."/>
            <person name="Davis C.M."/>
            <person name="Simpson J.R."/>
            <person name="Lauterbach L."/>
            <person name="Steele A.D."/>
            <person name="Gui C."/>
            <person name="Meng S."/>
            <person name="Li G."/>
            <person name="Viehrig K."/>
            <person name="Ye F."/>
            <person name="Su P."/>
            <person name="Kiefer A.F."/>
            <person name="Nichols A."/>
            <person name="Cepeda A.J."/>
            <person name="Yan W."/>
            <person name="Fan B."/>
            <person name="Jiang Y."/>
            <person name="Adhikari A."/>
            <person name="Zheng C.-J."/>
            <person name="Schuster L."/>
            <person name="Cowan T.M."/>
            <person name="Smanski M.J."/>
            <person name="Chevrette M.G."/>
            <person name="De Carvalho L.P.S."/>
            <person name="Shen B."/>
        </authorList>
    </citation>
    <scope>NUCLEOTIDE SEQUENCE [LARGE SCALE GENOMIC DNA]</scope>
    <source>
        <strain evidence="2 3">NPDC020602</strain>
    </source>
</reference>
<dbReference type="EMBL" id="JBIRUI010000012">
    <property type="protein sequence ID" value="MFI1716831.1"/>
    <property type="molecule type" value="Genomic_DNA"/>
</dbReference>
<protein>
    <recommendedName>
        <fullName evidence="4">Transposase</fullName>
    </recommendedName>
</protein>
<sequence>MSGTTTSTAQVSARTLRAAGRTRRGTGQARTAVPAVSHTAVRLSTLLIENPVHFRARWAYGRTGAADLTATLAAVTVLWTPLPGHNSAPVPREGHSPGVDIRPTD</sequence>
<feature type="compositionally biased region" description="Low complexity" evidence="1">
    <location>
        <begin position="13"/>
        <end position="32"/>
    </location>
</feature>
<organism evidence="2 3">
    <name type="scientific">Streptomyces litmocidini</name>
    <dbReference type="NCBI Taxonomy" id="67318"/>
    <lineage>
        <taxon>Bacteria</taxon>
        <taxon>Bacillati</taxon>
        <taxon>Actinomycetota</taxon>
        <taxon>Actinomycetes</taxon>
        <taxon>Kitasatosporales</taxon>
        <taxon>Streptomycetaceae</taxon>
        <taxon>Streptomyces</taxon>
    </lineage>
</organism>
<keyword evidence="3" id="KW-1185">Reference proteome</keyword>
<proteinExistence type="predicted"/>
<gene>
    <name evidence="2" type="ORF">ACH407_25050</name>
</gene>
<feature type="compositionally biased region" description="Polar residues" evidence="1">
    <location>
        <begin position="1"/>
        <end position="12"/>
    </location>
</feature>